<sequence length="123" mass="12084">MDVERTTTMAQAVGLLVGGGLALAGTFVDAAVGDLTLTALGVGIVAAGFVVAAIGSFVVSSRVSDPDVAGDMRVQAGLQGLAAVGFAVVFVASAANLGLAVLLVGAVFVLAAVASRSLLERRR</sequence>
<evidence type="ECO:0000313" key="2">
    <source>
        <dbReference type="EMBL" id="MWG35115.1"/>
    </source>
</evidence>
<keyword evidence="1" id="KW-0472">Membrane</keyword>
<keyword evidence="1" id="KW-0812">Transmembrane</keyword>
<dbReference type="EMBL" id="WSZK01000017">
    <property type="protein sequence ID" value="MWG35115.1"/>
    <property type="molecule type" value="Genomic_DNA"/>
</dbReference>
<protein>
    <submittedName>
        <fullName evidence="2">Uncharacterized protein</fullName>
    </submittedName>
</protein>
<keyword evidence="1" id="KW-1133">Transmembrane helix</keyword>
<organism evidence="2 3">
    <name type="scientific">Halomarina oriensis</name>
    <dbReference type="NCBI Taxonomy" id="671145"/>
    <lineage>
        <taxon>Archaea</taxon>
        <taxon>Methanobacteriati</taxon>
        <taxon>Methanobacteriota</taxon>
        <taxon>Stenosarchaea group</taxon>
        <taxon>Halobacteria</taxon>
        <taxon>Halobacteriales</taxon>
        <taxon>Natronomonadaceae</taxon>
        <taxon>Halomarina</taxon>
    </lineage>
</organism>
<proteinExistence type="predicted"/>
<dbReference type="RefSeq" id="WP_158204801.1">
    <property type="nucleotide sequence ID" value="NZ_WSZK01000017.1"/>
</dbReference>
<name>A0A6B0GSN7_9EURY</name>
<dbReference type="AlphaFoldDB" id="A0A6B0GSN7"/>
<gene>
    <name evidence="2" type="ORF">GQS65_11555</name>
</gene>
<evidence type="ECO:0000313" key="3">
    <source>
        <dbReference type="Proteomes" id="UP000451471"/>
    </source>
</evidence>
<feature type="transmembrane region" description="Helical" evidence="1">
    <location>
        <begin position="97"/>
        <end position="119"/>
    </location>
</feature>
<dbReference type="Proteomes" id="UP000451471">
    <property type="component" value="Unassembled WGS sequence"/>
</dbReference>
<evidence type="ECO:0000256" key="1">
    <source>
        <dbReference type="SAM" id="Phobius"/>
    </source>
</evidence>
<accession>A0A6B0GSN7</accession>
<keyword evidence="3" id="KW-1185">Reference proteome</keyword>
<feature type="transmembrane region" description="Helical" evidence="1">
    <location>
        <begin position="40"/>
        <end position="60"/>
    </location>
</feature>
<reference evidence="2 3" key="1">
    <citation type="submission" date="2019-12" db="EMBL/GenBank/DDBJ databases">
        <title>Halocatena pleomorpha gen. nov. sp. nov., an extremely halophilic archaeon of family Halobacteriaceae isolated from saltpan soil.</title>
        <authorList>
            <person name="Pal Y."/>
            <person name="Verma A."/>
            <person name="Krishnamurthi S."/>
            <person name="Kumar P."/>
        </authorList>
    </citation>
    <scope>NUCLEOTIDE SEQUENCE [LARGE SCALE GENOMIC DNA]</scope>
    <source>
        <strain evidence="2 3">JCM 16495</strain>
    </source>
</reference>
<comment type="caution">
    <text evidence="2">The sequence shown here is derived from an EMBL/GenBank/DDBJ whole genome shotgun (WGS) entry which is preliminary data.</text>
</comment>
<feature type="transmembrane region" description="Helical" evidence="1">
    <location>
        <begin position="72"/>
        <end position="91"/>
    </location>
</feature>